<dbReference type="SMART" id="SM00385">
    <property type="entry name" value="CYCLIN"/>
    <property type="match status" value="2"/>
</dbReference>
<dbReference type="RefSeq" id="XP_073110192.1">
    <property type="nucleotide sequence ID" value="XM_073254091.1"/>
</dbReference>
<dbReference type="GO" id="GO:0006357">
    <property type="term" value="P:regulation of transcription by RNA polymerase II"/>
    <property type="evidence" value="ECO:0007669"/>
    <property type="project" value="InterPro"/>
</dbReference>
<evidence type="ECO:0000259" key="3">
    <source>
        <dbReference type="SMART" id="SM00385"/>
    </source>
</evidence>
<feature type="region of interest" description="Disordered" evidence="2">
    <location>
        <begin position="262"/>
        <end position="288"/>
    </location>
</feature>
<dbReference type="KEGG" id="egu:105041638"/>
<dbReference type="GO" id="GO:0016538">
    <property type="term" value="F:cyclin-dependent protein serine/threonine kinase regulator activity"/>
    <property type="evidence" value="ECO:0007669"/>
    <property type="project" value="InterPro"/>
</dbReference>
<evidence type="ECO:0000256" key="1">
    <source>
        <dbReference type="RuleBase" id="RU000383"/>
    </source>
</evidence>
<dbReference type="AlphaFoldDB" id="A0A8N4ID96"/>
<dbReference type="InterPro" id="IPR006671">
    <property type="entry name" value="Cyclin_N"/>
</dbReference>
<feature type="domain" description="Cyclin-like" evidence="3">
    <location>
        <begin position="55"/>
        <end position="137"/>
    </location>
</feature>
<evidence type="ECO:0000256" key="2">
    <source>
        <dbReference type="SAM" id="MobiDB-lite"/>
    </source>
</evidence>
<dbReference type="InterPro" id="IPR036915">
    <property type="entry name" value="Cyclin-like_sf"/>
</dbReference>
<proteinExistence type="inferred from homology"/>
<dbReference type="InterPro" id="IPR013763">
    <property type="entry name" value="Cyclin-like_dom"/>
</dbReference>
<dbReference type="GeneID" id="105041638"/>
<name>A0A8N4ID96_ELAGV</name>
<dbReference type="SUPFAM" id="SSF47954">
    <property type="entry name" value="Cyclin-like"/>
    <property type="match status" value="2"/>
</dbReference>
<reference evidence="5" key="1">
    <citation type="submission" date="2025-08" db="UniProtKB">
        <authorList>
            <consortium name="RefSeq"/>
        </authorList>
    </citation>
    <scope>IDENTIFICATION</scope>
</reference>
<gene>
    <name evidence="5" type="primary">LOC105041638</name>
</gene>
<dbReference type="Proteomes" id="UP000504607">
    <property type="component" value="Chromosome 3"/>
</dbReference>
<keyword evidence="1" id="KW-0195">Cyclin</keyword>
<dbReference type="RefSeq" id="XP_029119639.1">
    <property type="nucleotide sequence ID" value="XM_029263806.1"/>
</dbReference>
<dbReference type="RefSeq" id="XP_073110193.1">
    <property type="nucleotide sequence ID" value="XM_073254092.1"/>
</dbReference>
<protein>
    <submittedName>
        <fullName evidence="5">Cyclin-T1-3</fullName>
    </submittedName>
</protein>
<organism evidence="4 5">
    <name type="scientific">Elaeis guineensis var. tenera</name>
    <name type="common">Oil palm</name>
    <dbReference type="NCBI Taxonomy" id="51953"/>
    <lineage>
        <taxon>Eukaryota</taxon>
        <taxon>Viridiplantae</taxon>
        <taxon>Streptophyta</taxon>
        <taxon>Embryophyta</taxon>
        <taxon>Tracheophyta</taxon>
        <taxon>Spermatophyta</taxon>
        <taxon>Magnoliopsida</taxon>
        <taxon>Liliopsida</taxon>
        <taxon>Arecaceae</taxon>
        <taxon>Arecoideae</taxon>
        <taxon>Cocoseae</taxon>
        <taxon>Elaeidinae</taxon>
        <taxon>Elaeis</taxon>
    </lineage>
</organism>
<evidence type="ECO:0000313" key="5">
    <source>
        <dbReference type="RefSeq" id="XP_029119639.1"/>
    </source>
</evidence>
<sequence length="311" mass="35184">MAQSGPCNFSYVRLDGHECRSIRYFLRKETEEMSPSWRDGIDLKKERSVHASYCRFLQELGMRLIVPQTTIAVAMLFCHRFFLQQFHAKNDMNTIATACMLVAAKVMESFHLLRHIIPVAYEIIHKDDCLASQKIKQKEAYQQQMPLILLAESVVLVTLAFNFSVDLPYTPLGEAINKVEGSDKIFRQAAWNFVNDALQTSRCLQYDHQYIAGGAFLLAAKFAKAKLPSEGEFWLRQFNITPQQLKEITHQMMEMYDVRDPPEIACEGSSRSRHDPPTTSSQTVGANLVLGSEHSQAVGLADAETHSPLPA</sequence>
<dbReference type="Pfam" id="PF00134">
    <property type="entry name" value="Cyclin_N"/>
    <property type="match status" value="1"/>
</dbReference>
<dbReference type="Gene3D" id="1.10.472.10">
    <property type="entry name" value="Cyclin-like"/>
    <property type="match status" value="2"/>
</dbReference>
<dbReference type="RefSeq" id="XP_073110194.1">
    <property type="nucleotide sequence ID" value="XM_073254093.1"/>
</dbReference>
<dbReference type="InterPro" id="IPR043198">
    <property type="entry name" value="Cyclin/Ssn8"/>
</dbReference>
<accession>A0A8N4ID96</accession>
<feature type="domain" description="Cyclin-like" evidence="3">
    <location>
        <begin position="170"/>
        <end position="254"/>
    </location>
</feature>
<dbReference type="OrthoDB" id="10264655at2759"/>
<keyword evidence="4" id="KW-1185">Reference proteome</keyword>
<dbReference type="PANTHER" id="PTHR10026">
    <property type="entry name" value="CYCLIN"/>
    <property type="match status" value="1"/>
</dbReference>
<evidence type="ECO:0000313" key="4">
    <source>
        <dbReference type="Proteomes" id="UP000504607"/>
    </source>
</evidence>
<comment type="similarity">
    <text evidence="1">Belongs to the cyclin family.</text>
</comment>